<evidence type="ECO:0000256" key="10">
    <source>
        <dbReference type="SAM" id="SignalP"/>
    </source>
</evidence>
<dbReference type="EMBL" id="QGNY01000003">
    <property type="protein sequence ID" value="PWS31757.1"/>
    <property type="molecule type" value="Genomic_DNA"/>
</dbReference>
<dbReference type="AlphaFoldDB" id="A0A317F136"/>
<dbReference type="PROSITE" id="PS52016">
    <property type="entry name" value="TONB_DEPENDENT_REC_3"/>
    <property type="match status" value="1"/>
</dbReference>
<evidence type="ECO:0000256" key="7">
    <source>
        <dbReference type="ARBA" id="ARBA00023237"/>
    </source>
</evidence>
<evidence type="ECO:0000313" key="13">
    <source>
        <dbReference type="EMBL" id="PWS31757.1"/>
    </source>
</evidence>
<dbReference type="FunFam" id="2.170.130.10:FF:000008">
    <property type="entry name" value="SusC/RagA family TonB-linked outer membrane protein"/>
    <property type="match status" value="1"/>
</dbReference>
<evidence type="ECO:0000256" key="4">
    <source>
        <dbReference type="ARBA" id="ARBA00022692"/>
    </source>
</evidence>
<comment type="caution">
    <text evidence="13">The sequence shown here is derived from an EMBL/GenBank/DDBJ whole genome shotgun (WGS) entry which is preliminary data.</text>
</comment>
<evidence type="ECO:0000256" key="3">
    <source>
        <dbReference type="ARBA" id="ARBA00022452"/>
    </source>
</evidence>
<dbReference type="SUPFAM" id="SSF56935">
    <property type="entry name" value="Porins"/>
    <property type="match status" value="1"/>
</dbReference>
<dbReference type="InterPro" id="IPR000531">
    <property type="entry name" value="Beta-barrel_TonB"/>
</dbReference>
<gene>
    <name evidence="13" type="ORF">DF947_08125</name>
</gene>
<dbReference type="InterPro" id="IPR036942">
    <property type="entry name" value="Beta-barrel_TonB_sf"/>
</dbReference>
<feature type="chain" id="PRO_5016292829" evidence="10">
    <location>
        <begin position="22"/>
        <end position="1031"/>
    </location>
</feature>
<evidence type="ECO:0000259" key="12">
    <source>
        <dbReference type="Pfam" id="PF07715"/>
    </source>
</evidence>
<evidence type="ECO:0000256" key="9">
    <source>
        <dbReference type="RuleBase" id="RU003357"/>
    </source>
</evidence>
<sequence>MMKRLLLSFILSFGLISFAFSQGKVISGKVSSGTSGPIPGVSVFVKGSPNTGTQTDATGIYKLTVPDDAKTLVFSFIGYKTKEVAITGSSINANLEEENNTLSDVVVVGYGTQIKKDLTGSVASVKSKDLENLPVTSFEQALQGKAAGVSISSQNGKLGQGITVRVRGASSVTAGSEPLYIVDGIPITTADLSSTSAPTSALADINTNDIESIEVLKDAAASAIYGARASNGVVLITTKQGKVGKTLIQFNALGGVSTPSNHREFLNAEQYVQILRRAGEGAANQDFLNGDYPTLAAAKADYAASVESRLNRYSAGNNDYQTYKVNSNWEKAAFQNDPITQQYDLSLNGGNEKTKFYIGGQALDQQGIVIGNSYKRYSGRLNLTNKVTDFLEVGVNLNFSNSINNRLSNDNAFSSPLQAVALSPITPFIDPRSGLVSGTLPGAASNFPVYYNPLIGVDNAFYKATVYRTIGKAFANVNIAKGFKFSTDFSIDNLNQNEESYYGALTFRNTGTANGDGQNISTFVINANTNNFFSYNKTVGKSTFDAVLGTSYQKSTTKYSTIEGQDFPSDAYIKLGSAATKVTASSNESAFSFLSYFFRTNYKYNDRYLVSFSIRADGSSRFGENHKYGYFPAGSLGWIASEEDFLKTNETISLLKFRVSYGLTGNAEIGNYSARGLFSGTGAYGGSAGQIPTRIANPDLTWEKTKQLDIGLDFGLLKNRITGVFDFYQKNTTELLLDVPIPQTTGFSTITQNLGTLKNTGFELGINSENLVGAFKWSTAITAAINNNKITNLGGQVLNSNEINAAVSNQPIGVFYLPEYAGVDPANGDAIYYLNTTDASGNVNRSTTNDINQAQRIFAGNPNPKYTFGLNNSFSYKNFDLTIFLQGVQGNKIFNAGGQYMSASASNGYDNQTVDQMDYWNKPGDVTVTPEPRLFYANGVGNSTRYLSDGSYIRLKTLTLGYNFPTTILSKIKLSKLRLFATAQNLATITGYKGWDPEVNADYQSTNINQGVDFYSAPQPRVISFGINVGL</sequence>
<feature type="domain" description="TonB-dependent receptor plug" evidence="12">
    <location>
        <begin position="115"/>
        <end position="233"/>
    </location>
</feature>
<evidence type="ECO:0000259" key="11">
    <source>
        <dbReference type="Pfam" id="PF00593"/>
    </source>
</evidence>
<protein>
    <submittedName>
        <fullName evidence="13">SusC/RagA family TonB-linked outer membrane protein</fullName>
    </submittedName>
</protein>
<dbReference type="NCBIfam" id="TIGR04057">
    <property type="entry name" value="SusC_RagA_signa"/>
    <property type="match status" value="1"/>
</dbReference>
<dbReference type="InterPro" id="IPR023996">
    <property type="entry name" value="TonB-dep_OMP_SusC/RagA"/>
</dbReference>
<dbReference type="InterPro" id="IPR023997">
    <property type="entry name" value="TonB-dep_OMP_SusC/RagA_CS"/>
</dbReference>
<dbReference type="InterPro" id="IPR012910">
    <property type="entry name" value="Plug_dom"/>
</dbReference>
<keyword evidence="2 8" id="KW-0813">Transport</keyword>
<dbReference type="Gene3D" id="2.170.130.10">
    <property type="entry name" value="TonB-dependent receptor, plug domain"/>
    <property type="match status" value="1"/>
</dbReference>
<keyword evidence="14" id="KW-1185">Reference proteome</keyword>
<dbReference type="Pfam" id="PF13715">
    <property type="entry name" value="CarbopepD_reg_2"/>
    <property type="match status" value="1"/>
</dbReference>
<evidence type="ECO:0000256" key="2">
    <source>
        <dbReference type="ARBA" id="ARBA00022448"/>
    </source>
</evidence>
<name>A0A317F136_9SPHI</name>
<evidence type="ECO:0000256" key="1">
    <source>
        <dbReference type="ARBA" id="ARBA00004571"/>
    </source>
</evidence>
<dbReference type="InterPro" id="IPR037066">
    <property type="entry name" value="Plug_dom_sf"/>
</dbReference>
<dbReference type="GO" id="GO:0009279">
    <property type="term" value="C:cell outer membrane"/>
    <property type="evidence" value="ECO:0007669"/>
    <property type="project" value="UniProtKB-SubCell"/>
</dbReference>
<evidence type="ECO:0000256" key="6">
    <source>
        <dbReference type="ARBA" id="ARBA00023136"/>
    </source>
</evidence>
<evidence type="ECO:0000256" key="5">
    <source>
        <dbReference type="ARBA" id="ARBA00023077"/>
    </source>
</evidence>
<dbReference type="SUPFAM" id="SSF49464">
    <property type="entry name" value="Carboxypeptidase regulatory domain-like"/>
    <property type="match status" value="1"/>
</dbReference>
<proteinExistence type="inferred from homology"/>
<dbReference type="InterPro" id="IPR039426">
    <property type="entry name" value="TonB-dep_rcpt-like"/>
</dbReference>
<organism evidence="13 14">
    <name type="scientific">Pedobacter paludis</name>
    <dbReference type="NCBI Taxonomy" id="2203212"/>
    <lineage>
        <taxon>Bacteria</taxon>
        <taxon>Pseudomonadati</taxon>
        <taxon>Bacteroidota</taxon>
        <taxon>Sphingobacteriia</taxon>
        <taxon>Sphingobacteriales</taxon>
        <taxon>Sphingobacteriaceae</taxon>
        <taxon>Pedobacter</taxon>
    </lineage>
</organism>
<accession>A0A317F136</accession>
<feature type="domain" description="TonB-dependent receptor-like beta-barrel" evidence="11">
    <location>
        <begin position="458"/>
        <end position="986"/>
    </location>
</feature>
<evidence type="ECO:0000313" key="14">
    <source>
        <dbReference type="Proteomes" id="UP000245391"/>
    </source>
</evidence>
<feature type="signal peptide" evidence="10">
    <location>
        <begin position="1"/>
        <end position="21"/>
    </location>
</feature>
<dbReference type="Gene3D" id="2.40.170.20">
    <property type="entry name" value="TonB-dependent receptor, beta-barrel domain"/>
    <property type="match status" value="1"/>
</dbReference>
<keyword evidence="6 8" id="KW-0472">Membrane</keyword>
<keyword evidence="10" id="KW-0732">Signal</keyword>
<dbReference type="Gene3D" id="2.60.40.1120">
    <property type="entry name" value="Carboxypeptidase-like, regulatory domain"/>
    <property type="match status" value="1"/>
</dbReference>
<dbReference type="NCBIfam" id="TIGR04056">
    <property type="entry name" value="OMP_RagA_SusC"/>
    <property type="match status" value="1"/>
</dbReference>
<dbReference type="Proteomes" id="UP000245391">
    <property type="component" value="Unassembled WGS sequence"/>
</dbReference>
<evidence type="ECO:0000256" key="8">
    <source>
        <dbReference type="PROSITE-ProRule" id="PRU01360"/>
    </source>
</evidence>
<keyword evidence="4 8" id="KW-0812">Transmembrane</keyword>
<keyword evidence="7 8" id="KW-0998">Cell outer membrane</keyword>
<comment type="subcellular location">
    <subcellularLocation>
        <location evidence="1 8">Cell outer membrane</location>
        <topology evidence="1 8">Multi-pass membrane protein</topology>
    </subcellularLocation>
</comment>
<dbReference type="InterPro" id="IPR008969">
    <property type="entry name" value="CarboxyPept-like_regulatory"/>
</dbReference>
<reference evidence="14" key="1">
    <citation type="submission" date="2018-05" db="EMBL/GenBank/DDBJ databases">
        <title>Pedobacter paludis sp. nov., isolated from wetland soil.</title>
        <authorList>
            <person name="Zhang Y."/>
        </authorList>
    </citation>
    <scope>NUCLEOTIDE SEQUENCE [LARGE SCALE GENOMIC DNA]</scope>
    <source>
        <strain evidence="14">R-8</strain>
    </source>
</reference>
<comment type="similarity">
    <text evidence="8 9">Belongs to the TonB-dependent receptor family.</text>
</comment>
<dbReference type="OrthoDB" id="9768177at2"/>
<dbReference type="Pfam" id="PF00593">
    <property type="entry name" value="TonB_dep_Rec_b-barrel"/>
    <property type="match status" value="1"/>
</dbReference>
<keyword evidence="5 9" id="KW-0798">TonB box</keyword>
<dbReference type="Pfam" id="PF07715">
    <property type="entry name" value="Plug"/>
    <property type="match status" value="1"/>
</dbReference>
<keyword evidence="3 8" id="KW-1134">Transmembrane beta strand</keyword>